<sequence length="84" mass="9894">MQQLHKQQCCQKFSKLWKSNCAQLVVVLLLVLLTVAPAEAVLPVNATRQILFQYFTVLKLLVFKKFRQPSWQKRLRNFFDSVLN</sequence>
<dbReference type="InParanoid" id="T1HET9"/>
<dbReference type="EnsemblMetazoa" id="RPRC002561-RA">
    <property type="protein sequence ID" value="RPRC002561-PA"/>
    <property type="gene ID" value="RPRC002561"/>
</dbReference>
<evidence type="ECO:0000313" key="1">
    <source>
        <dbReference type="EnsemblMetazoa" id="RPRC002561-PA"/>
    </source>
</evidence>
<dbReference type="EMBL" id="ACPB03005493">
    <property type="status" value="NOT_ANNOTATED_CDS"/>
    <property type="molecule type" value="Genomic_DNA"/>
</dbReference>
<evidence type="ECO:0000313" key="2">
    <source>
        <dbReference type="Proteomes" id="UP000015103"/>
    </source>
</evidence>
<reference evidence="1" key="1">
    <citation type="submission" date="2015-05" db="UniProtKB">
        <authorList>
            <consortium name="EnsemblMetazoa"/>
        </authorList>
    </citation>
    <scope>IDENTIFICATION</scope>
</reference>
<organism evidence="1 2">
    <name type="scientific">Rhodnius prolixus</name>
    <name type="common">Triatomid bug</name>
    <dbReference type="NCBI Taxonomy" id="13249"/>
    <lineage>
        <taxon>Eukaryota</taxon>
        <taxon>Metazoa</taxon>
        <taxon>Ecdysozoa</taxon>
        <taxon>Arthropoda</taxon>
        <taxon>Hexapoda</taxon>
        <taxon>Insecta</taxon>
        <taxon>Pterygota</taxon>
        <taxon>Neoptera</taxon>
        <taxon>Paraneoptera</taxon>
        <taxon>Hemiptera</taxon>
        <taxon>Heteroptera</taxon>
        <taxon>Panheteroptera</taxon>
        <taxon>Cimicomorpha</taxon>
        <taxon>Reduviidae</taxon>
        <taxon>Triatominae</taxon>
        <taxon>Rhodnius</taxon>
    </lineage>
</organism>
<dbReference type="EMBL" id="ACPB03005492">
    <property type="status" value="NOT_ANNOTATED_CDS"/>
    <property type="molecule type" value="Genomic_DNA"/>
</dbReference>
<proteinExistence type="predicted"/>
<protein>
    <submittedName>
        <fullName evidence="1">Uncharacterized protein</fullName>
    </submittedName>
</protein>
<dbReference type="AlphaFoldDB" id="T1HET9"/>
<accession>T1HET9</accession>
<dbReference type="HOGENOM" id="CLU_2530272_0_0_1"/>
<dbReference type="Proteomes" id="UP000015103">
    <property type="component" value="Unassembled WGS sequence"/>
</dbReference>
<keyword evidence="2" id="KW-1185">Reference proteome</keyword>
<dbReference type="VEuPathDB" id="VectorBase:RPRC002561"/>
<name>T1HET9_RHOPR</name>